<dbReference type="EMBL" id="CP136896">
    <property type="protein sequence ID" value="WOL14838.1"/>
    <property type="molecule type" value="Genomic_DNA"/>
</dbReference>
<sequence>MNASSSPSSSSSSAISITNTTTSGSKDGVHIPVEIVSEDEMAFLEAALASTRPLLSSSPCSLSSPASSSSSRFALLSARPSLLCGSPVRKSSTRPQSLSTTLDIEDPVPPRPSLFARFRSRRGLSVTDITATEWCEKQMEFVLLHGKPKRTEAMEAGCERHSQLEKEVLEKVELHTESVEDYWAIKLMNFIAGAHQLLFEGLTREIPVVGVIEGIWMVGVIDEIRMPGDGYGDTACPLLVDIKTRYKATGPSEAQKRNARLQLMSYKYLWDNLVTVNFPIDQFFHHFKLNRQYTLSRDVKKFIDSFGFDIKTLEDVLTYFQDTCCLLSPCHDQLLLRYELQSDQSLLEECYISYDSSWFQQRIRKCLEFWLGDREADFVSEGEQWKCRFCAFASVCPLSATTSSKRART</sequence>
<evidence type="ECO:0000313" key="4">
    <source>
        <dbReference type="Proteomes" id="UP001327560"/>
    </source>
</evidence>
<gene>
    <name evidence="3" type="ORF">Cni_G23619</name>
</gene>
<accession>A0AAQ3KTT7</accession>
<protein>
    <submittedName>
        <fullName evidence="3">Exonuclease V, chloroplastic isoform X1</fullName>
    </submittedName>
</protein>
<feature type="compositionally biased region" description="Low complexity" evidence="2">
    <location>
        <begin position="1"/>
        <end position="25"/>
    </location>
</feature>
<dbReference type="GO" id="GO:0036297">
    <property type="term" value="P:interstrand cross-link repair"/>
    <property type="evidence" value="ECO:0007669"/>
    <property type="project" value="TreeGrafter"/>
</dbReference>
<dbReference type="InterPro" id="IPR011604">
    <property type="entry name" value="PDDEXK-like_dom_sf"/>
</dbReference>
<comment type="similarity">
    <text evidence="1">Belongs to the EXO5 family.</text>
</comment>
<feature type="compositionally biased region" description="Polar residues" evidence="2">
    <location>
        <begin position="89"/>
        <end position="102"/>
    </location>
</feature>
<dbReference type="GO" id="GO:0005634">
    <property type="term" value="C:nucleus"/>
    <property type="evidence" value="ECO:0007669"/>
    <property type="project" value="TreeGrafter"/>
</dbReference>
<keyword evidence="3" id="KW-0378">Hydrolase</keyword>
<evidence type="ECO:0000256" key="1">
    <source>
        <dbReference type="ARBA" id="ARBA00009797"/>
    </source>
</evidence>
<dbReference type="GO" id="GO:0045145">
    <property type="term" value="F:single-stranded DNA 5'-3' DNA exonuclease activity"/>
    <property type="evidence" value="ECO:0007669"/>
    <property type="project" value="InterPro"/>
</dbReference>
<dbReference type="Proteomes" id="UP001327560">
    <property type="component" value="Chromosome 7"/>
</dbReference>
<proteinExistence type="inferred from homology"/>
<evidence type="ECO:0000313" key="3">
    <source>
        <dbReference type="EMBL" id="WOL14838.1"/>
    </source>
</evidence>
<evidence type="ECO:0000256" key="2">
    <source>
        <dbReference type="SAM" id="MobiDB-lite"/>
    </source>
</evidence>
<dbReference type="PANTHER" id="PTHR14464">
    <property type="entry name" value="EXONUCLEASE V"/>
    <property type="match status" value="1"/>
</dbReference>
<dbReference type="InterPro" id="IPR019190">
    <property type="entry name" value="EXOV"/>
</dbReference>
<dbReference type="AlphaFoldDB" id="A0AAQ3KTT7"/>
<keyword evidence="3" id="KW-0269">Exonuclease</keyword>
<dbReference type="PANTHER" id="PTHR14464:SF4">
    <property type="entry name" value="EXONUCLEASE V"/>
    <property type="match status" value="1"/>
</dbReference>
<dbReference type="Pfam" id="PF09810">
    <property type="entry name" value="Exo5"/>
    <property type="match status" value="3"/>
</dbReference>
<feature type="region of interest" description="Disordered" evidence="2">
    <location>
        <begin position="86"/>
        <end position="105"/>
    </location>
</feature>
<name>A0AAQ3KTT7_9LILI</name>
<keyword evidence="3" id="KW-0540">Nuclease</keyword>
<reference evidence="3 4" key="1">
    <citation type="submission" date="2023-10" db="EMBL/GenBank/DDBJ databases">
        <title>Chromosome-scale genome assembly provides insights into flower coloration mechanisms of Canna indica.</title>
        <authorList>
            <person name="Li C."/>
        </authorList>
    </citation>
    <scope>NUCLEOTIDE SEQUENCE [LARGE SCALE GENOMIC DNA]</scope>
    <source>
        <tissue evidence="3">Flower</tissue>
    </source>
</reference>
<keyword evidence="4" id="KW-1185">Reference proteome</keyword>
<dbReference type="Gene3D" id="3.90.320.10">
    <property type="match status" value="1"/>
</dbReference>
<organism evidence="3 4">
    <name type="scientific">Canna indica</name>
    <name type="common">Indian-shot</name>
    <dbReference type="NCBI Taxonomy" id="4628"/>
    <lineage>
        <taxon>Eukaryota</taxon>
        <taxon>Viridiplantae</taxon>
        <taxon>Streptophyta</taxon>
        <taxon>Embryophyta</taxon>
        <taxon>Tracheophyta</taxon>
        <taxon>Spermatophyta</taxon>
        <taxon>Magnoliopsida</taxon>
        <taxon>Liliopsida</taxon>
        <taxon>Zingiberales</taxon>
        <taxon>Cannaceae</taxon>
        <taxon>Canna</taxon>
    </lineage>
</organism>
<feature type="region of interest" description="Disordered" evidence="2">
    <location>
        <begin position="1"/>
        <end position="28"/>
    </location>
</feature>